<dbReference type="CDD" id="cd08411">
    <property type="entry name" value="PBP2_OxyR"/>
    <property type="match status" value="1"/>
</dbReference>
<dbReference type="PANTHER" id="PTHR30346">
    <property type="entry name" value="TRANSCRIPTIONAL DUAL REGULATOR HCAR-RELATED"/>
    <property type="match status" value="1"/>
</dbReference>
<organism evidence="7 8">
    <name type="scientific">Paracoccus siganidrum</name>
    <dbReference type="NCBI Taxonomy" id="1276757"/>
    <lineage>
        <taxon>Bacteria</taxon>
        <taxon>Pseudomonadati</taxon>
        <taxon>Pseudomonadota</taxon>
        <taxon>Alphaproteobacteria</taxon>
        <taxon>Rhodobacterales</taxon>
        <taxon>Paracoccaceae</taxon>
        <taxon>Paracoccus</taxon>
    </lineage>
</organism>
<dbReference type="Proteomes" id="UP000283587">
    <property type="component" value="Unassembled WGS sequence"/>
</dbReference>
<evidence type="ECO:0000256" key="3">
    <source>
        <dbReference type="ARBA" id="ARBA00023125"/>
    </source>
</evidence>
<comment type="caution">
    <text evidence="7">The sequence shown here is derived from an EMBL/GenBank/DDBJ whole genome shotgun (WGS) entry which is preliminary data.</text>
</comment>
<dbReference type="InterPro" id="IPR036388">
    <property type="entry name" value="WH-like_DNA-bd_sf"/>
</dbReference>
<dbReference type="Pfam" id="PF03466">
    <property type="entry name" value="LysR_substrate"/>
    <property type="match status" value="1"/>
</dbReference>
<keyword evidence="5" id="KW-0804">Transcription</keyword>
<evidence type="ECO:0000313" key="7">
    <source>
        <dbReference type="EMBL" id="RJL10872.1"/>
    </source>
</evidence>
<name>A0A419A5A1_9RHOB</name>
<sequence>MRRLSMKHLRYFEALARHGHFGRAAEDCAISQPALSLQMKELEEILGAPLIERGTRQIRLTALGEAFAARARDILRAVDELGDLARASHSPLIGRLRIGVIPTVAPYLLPRIIKGLAARYPGLDLRPREAVTQRLIEDLMEGRLDTAVVALPVSEPSLSEHALFDEEFLLVRPEEDAGKPVPEPEKLREMRLLLLEEGHCFRDQAISFCKMSSSLPRDLMEGSSLSTLVQMVGAGIGVTLIPQMAIPIETRSARVSVVRLPRPRPSRTIGMVWRKTNPLSGQLVHIAGILREAVADERGGDAPLPLPA</sequence>
<dbReference type="PROSITE" id="PS50931">
    <property type="entry name" value="HTH_LYSR"/>
    <property type="match status" value="1"/>
</dbReference>
<dbReference type="SUPFAM" id="SSF53850">
    <property type="entry name" value="Periplasmic binding protein-like II"/>
    <property type="match status" value="1"/>
</dbReference>
<evidence type="ECO:0000313" key="8">
    <source>
        <dbReference type="Proteomes" id="UP000283587"/>
    </source>
</evidence>
<keyword evidence="3" id="KW-0238">DNA-binding</keyword>
<dbReference type="OrthoDB" id="9815174at2"/>
<keyword evidence="8" id="KW-1185">Reference proteome</keyword>
<proteinExistence type="inferred from homology"/>
<dbReference type="FunFam" id="1.10.10.10:FF:000001">
    <property type="entry name" value="LysR family transcriptional regulator"/>
    <property type="match status" value="1"/>
</dbReference>
<reference evidence="8" key="1">
    <citation type="submission" date="2018-09" db="EMBL/GenBank/DDBJ databases">
        <title>Paracoccus onubensis nov. sp. a moderate halophilic bacterium isolated from Gruta de las Maravillas (Aracena, Spain).</title>
        <authorList>
            <person name="Jurado V."/>
            <person name="Gutierrez-Patricio S."/>
            <person name="Gonzalez-Pimentel J.L."/>
            <person name="Miller A.Z."/>
            <person name="Laiz L."/>
            <person name="Saiz-Jimenez C."/>
        </authorList>
    </citation>
    <scope>NUCLEOTIDE SEQUENCE [LARGE SCALE GENOMIC DNA]</scope>
    <source>
        <strain evidence="8">DSM 26381</strain>
    </source>
</reference>
<protein>
    <submittedName>
        <fullName evidence="7">Hydrogen peroxide-inducible genes activator</fullName>
    </submittedName>
</protein>
<dbReference type="InterPro" id="IPR036390">
    <property type="entry name" value="WH_DNA-bd_sf"/>
</dbReference>
<dbReference type="InterPro" id="IPR005119">
    <property type="entry name" value="LysR_subst-bd"/>
</dbReference>
<dbReference type="Gene3D" id="3.40.190.10">
    <property type="entry name" value="Periplasmic binding protein-like II"/>
    <property type="match status" value="2"/>
</dbReference>
<keyword evidence="2" id="KW-0805">Transcription regulation</keyword>
<dbReference type="GO" id="GO:0003677">
    <property type="term" value="F:DNA binding"/>
    <property type="evidence" value="ECO:0007669"/>
    <property type="project" value="UniProtKB-KW"/>
</dbReference>
<dbReference type="RefSeq" id="WP_119898689.1">
    <property type="nucleotide sequence ID" value="NZ_QNRC01000036.1"/>
</dbReference>
<dbReference type="InterPro" id="IPR000847">
    <property type="entry name" value="LysR_HTH_N"/>
</dbReference>
<dbReference type="GO" id="GO:0003700">
    <property type="term" value="F:DNA-binding transcription factor activity"/>
    <property type="evidence" value="ECO:0007669"/>
    <property type="project" value="InterPro"/>
</dbReference>
<dbReference type="GO" id="GO:0032993">
    <property type="term" value="C:protein-DNA complex"/>
    <property type="evidence" value="ECO:0007669"/>
    <property type="project" value="TreeGrafter"/>
</dbReference>
<dbReference type="SUPFAM" id="SSF46785">
    <property type="entry name" value="Winged helix' DNA-binding domain"/>
    <property type="match status" value="1"/>
</dbReference>
<accession>A0A419A5A1</accession>
<feature type="domain" description="HTH lysR-type" evidence="6">
    <location>
        <begin position="4"/>
        <end position="61"/>
    </location>
</feature>
<dbReference type="AlphaFoldDB" id="A0A419A5A1"/>
<dbReference type="EMBL" id="QZEW01000056">
    <property type="protein sequence ID" value="RJL10872.1"/>
    <property type="molecule type" value="Genomic_DNA"/>
</dbReference>
<gene>
    <name evidence="7" type="ORF">D3P05_13535</name>
</gene>
<dbReference type="Pfam" id="PF00126">
    <property type="entry name" value="HTH_1"/>
    <property type="match status" value="1"/>
</dbReference>
<evidence type="ECO:0000256" key="1">
    <source>
        <dbReference type="ARBA" id="ARBA00009437"/>
    </source>
</evidence>
<evidence type="ECO:0000259" key="6">
    <source>
        <dbReference type="PROSITE" id="PS50931"/>
    </source>
</evidence>
<dbReference type="PRINTS" id="PR00039">
    <property type="entry name" value="HTHLYSR"/>
</dbReference>
<dbReference type="Gene3D" id="1.10.10.10">
    <property type="entry name" value="Winged helix-like DNA-binding domain superfamily/Winged helix DNA-binding domain"/>
    <property type="match status" value="1"/>
</dbReference>
<dbReference type="PANTHER" id="PTHR30346:SF26">
    <property type="entry name" value="HYDROGEN PEROXIDE-INDUCIBLE GENES ACTIVATOR"/>
    <property type="match status" value="1"/>
</dbReference>
<evidence type="ECO:0000256" key="5">
    <source>
        <dbReference type="ARBA" id="ARBA00023163"/>
    </source>
</evidence>
<evidence type="ECO:0000256" key="2">
    <source>
        <dbReference type="ARBA" id="ARBA00023015"/>
    </source>
</evidence>
<evidence type="ECO:0000256" key="4">
    <source>
        <dbReference type="ARBA" id="ARBA00023159"/>
    </source>
</evidence>
<keyword evidence="4" id="KW-0010">Activator</keyword>
<comment type="similarity">
    <text evidence="1">Belongs to the LysR transcriptional regulatory family.</text>
</comment>